<dbReference type="Proteomes" id="UP001438953">
    <property type="component" value="Unassembled WGS sequence"/>
</dbReference>
<evidence type="ECO:0000313" key="2">
    <source>
        <dbReference type="Proteomes" id="UP001438953"/>
    </source>
</evidence>
<name>A0ABV1SJK6_9RHOB</name>
<comment type="caution">
    <text evidence="1">The sequence shown here is derived from an EMBL/GenBank/DDBJ whole genome shotgun (WGS) entry which is preliminary data.</text>
</comment>
<accession>A0ABV1SJK6</accession>
<reference evidence="1 2" key="1">
    <citation type="submission" date="2024-01" db="EMBL/GenBank/DDBJ databases">
        <authorList>
            <person name="Deng Y."/>
            <person name="Su J."/>
        </authorList>
    </citation>
    <scope>NUCLEOTIDE SEQUENCE [LARGE SCALE GENOMIC DNA]</scope>
    <source>
        <strain evidence="1 2">CPCC 100088</strain>
    </source>
</reference>
<evidence type="ECO:0000313" key="1">
    <source>
        <dbReference type="EMBL" id="MER5172741.1"/>
    </source>
</evidence>
<reference evidence="1 2" key="2">
    <citation type="submission" date="2024-06" db="EMBL/GenBank/DDBJ databases">
        <title>Thioclava kandeliae sp. nov. from a rhizosphere soil sample of Kandelia candel in a mangrove.</title>
        <authorList>
            <person name="Mu T."/>
        </authorList>
    </citation>
    <scope>NUCLEOTIDE SEQUENCE [LARGE SCALE GENOMIC DNA]</scope>
    <source>
        <strain evidence="1 2">CPCC 100088</strain>
    </source>
</reference>
<proteinExistence type="predicted"/>
<gene>
    <name evidence="1" type="ORF">VSX56_13250</name>
</gene>
<dbReference type="EMBL" id="JAYWLC010000011">
    <property type="protein sequence ID" value="MER5172741.1"/>
    <property type="molecule type" value="Genomic_DNA"/>
</dbReference>
<keyword evidence="2" id="KW-1185">Reference proteome</keyword>
<protein>
    <recommendedName>
        <fullName evidence="3">DUF4157 domain-containing protein</fullName>
    </recommendedName>
</protein>
<sequence>MADAQAGLAPLWRVLRLDVVGKAVEWLPDHFLCCGFALMAGASLRNFNPKHVVAPELADGALRVVLQEYHHALRRDGPGYGATLGGALVLRVWGVLHRMGRVAGLRHGLKRSWKN</sequence>
<organism evidence="1 2">
    <name type="scientific">Thioclava kandeliae</name>
    <dbReference type="NCBI Taxonomy" id="3070818"/>
    <lineage>
        <taxon>Bacteria</taxon>
        <taxon>Pseudomonadati</taxon>
        <taxon>Pseudomonadota</taxon>
        <taxon>Alphaproteobacteria</taxon>
        <taxon>Rhodobacterales</taxon>
        <taxon>Paracoccaceae</taxon>
        <taxon>Thioclava</taxon>
    </lineage>
</organism>
<evidence type="ECO:0008006" key="3">
    <source>
        <dbReference type="Google" id="ProtNLM"/>
    </source>
</evidence>
<dbReference type="RefSeq" id="WP_339111962.1">
    <property type="nucleotide sequence ID" value="NZ_JAYWLC010000011.1"/>
</dbReference>